<accession>A0A3G5A562</accession>
<reference evidence="1" key="1">
    <citation type="submission" date="2018-10" db="EMBL/GenBank/DDBJ databases">
        <title>Hidden diversity of soil giant viruses.</title>
        <authorList>
            <person name="Schulz F."/>
            <person name="Alteio L."/>
            <person name="Goudeau D."/>
            <person name="Ryan E.M."/>
            <person name="Malmstrom R.R."/>
            <person name="Blanchard J."/>
            <person name="Woyke T."/>
        </authorList>
    </citation>
    <scope>NUCLEOTIDE SEQUENCE</scope>
    <source>
        <strain evidence="1">HOV1</strain>
    </source>
</reference>
<name>A0A3G5A562_9VIRU</name>
<organism evidence="1">
    <name type="scientific">Homavirus sp</name>
    <dbReference type="NCBI Taxonomy" id="2487769"/>
    <lineage>
        <taxon>Viruses</taxon>
        <taxon>Varidnaviria</taxon>
        <taxon>Bamfordvirae</taxon>
        <taxon>Nucleocytoviricota</taxon>
        <taxon>Megaviricetes</taxon>
        <taxon>Imitervirales</taxon>
        <taxon>Mimiviridae</taxon>
        <taxon>Klosneuvirinae</taxon>
    </lineage>
</organism>
<sequence length="226" mass="25983">MTVLGDCDITYRKLNEISVLNAYNPEKIISALNSYHNKQLNALHIVPSNTKPFKQVPFLKMSFSSYSPKIPDISMYDKNIYLRKKCNKCKLLHNLSCECLNCNNPSDNLNPYRCHWCITGEPFPYVIQGHITALEAKNGIDKLATDVIMNAIDKEKYIRLLEYVNEDEVVFAISSSSETWAKNYISNAIGYVNNVENSRSFYEQQELLDSILRKWSKPFEGNTSFV</sequence>
<evidence type="ECO:0000313" key="1">
    <source>
        <dbReference type="EMBL" id="AYV82390.1"/>
    </source>
</evidence>
<gene>
    <name evidence="1" type="ORF">Homavirus43_2</name>
</gene>
<proteinExistence type="predicted"/>
<dbReference type="EMBL" id="MK072374">
    <property type="protein sequence ID" value="AYV82390.1"/>
    <property type="molecule type" value="Genomic_DNA"/>
</dbReference>
<protein>
    <submittedName>
        <fullName evidence="1">Uncharacterized protein</fullName>
    </submittedName>
</protein>